<reference evidence="5 6" key="1">
    <citation type="submission" date="2025-04" db="UniProtKB">
        <authorList>
            <consortium name="RefSeq"/>
        </authorList>
    </citation>
    <scope>IDENTIFICATION</scope>
</reference>
<dbReference type="PANTHER" id="PTHR18939:SF4">
    <property type="entry name" value="RIBOSOME-BINDING PROTEIN 1"/>
    <property type="match status" value="1"/>
</dbReference>
<evidence type="ECO:0000313" key="6">
    <source>
        <dbReference type="RefSeq" id="XP_024942110.1"/>
    </source>
</evidence>
<evidence type="ECO:0000256" key="3">
    <source>
        <dbReference type="SAM" id="Phobius"/>
    </source>
</evidence>
<feature type="compositionally biased region" description="Basic residues" evidence="2">
    <location>
        <begin position="57"/>
        <end position="69"/>
    </location>
</feature>
<evidence type="ECO:0000313" key="5">
    <source>
        <dbReference type="RefSeq" id="XP_015597967.1"/>
    </source>
</evidence>
<keyword evidence="3" id="KW-0472">Membrane</keyword>
<feature type="coiled-coil region" evidence="1">
    <location>
        <begin position="988"/>
        <end position="1033"/>
    </location>
</feature>
<feature type="compositionally biased region" description="Basic and acidic residues" evidence="2">
    <location>
        <begin position="114"/>
        <end position="127"/>
    </location>
</feature>
<feature type="compositionally biased region" description="Basic residues" evidence="2">
    <location>
        <begin position="1283"/>
        <end position="1298"/>
    </location>
</feature>
<feature type="coiled-coil region" evidence="1">
    <location>
        <begin position="828"/>
        <end position="919"/>
    </location>
</feature>
<sequence length="1298" mass="146837">MDLQTGLVCVGVVVISAAVILLVSMFGIKEKSYEEAIAEQRKLPDDLLLGKKDKGKEKKHKNKAGKKVKEKKEEKDEKEEEKSEHVQFEETPEILPSEPSTQESGKGSKKKNKVEKVKPILINKDEPVVIAPELSPSQPPLEEANHFDLIQPKDDLELIRSHSRENLQQMSQSEPIVNKSPKETPTRSKKNSKEVSKKRDESKDEKKEVVTSASAPQQISKELIKDVKEQQKETPVKESKEVAKETALPVQSSVKETKSKKKKNDILAQIGGDKDGVNVSLLMPLVQKAELSRSEIQILIDQLLNKQLDNPLEHSEWTEGRADPVIKLKKQLAEREKALADEHEASVAFQNKLKELRAELNAERSRLSASVRQLEEALNAKVTEAQTLHTRMQHILESHAAEKQGFARQIEQLQSKVNEDAAIIHKMKEDQGQTQGHMQQELIAQRKQLEAQYAQMRDNENALKAQLSQKHAEVQELQNVSLTVSQELQVTCENSTAEIEMLRQQLSIMQDQLMHSESQLQHFKEAGDRLQDMARQLEESHRAKADLDHRLQTAHRHQQELQKQVNTIKAELNVAKTEGSEAVAVKAEFNKVQSELMKLKSDLSLSQIEVKSEADEITTLKTLLVGKEDELKQVQSMLNNSQEELQKSQAEFKRVEAELNSIQEKSKKATSELVKAHDDLKQAQNELTKAEHDLTNTSAELSKIQGELFKAQADLKASNVTVEELRNLKAEFDRLQQGGKKSDDAHLQVMRLQEENERLSAQLGNVAELQKELEHLRHEKDTLESRLAAITERPAAEGRENGIEEKTQKNNVQHLEHDQLAEQRNFKLDNLTHELRQKETELVKLNAQVETLRSDVNNQRSLVKRLQDDLDAQRAKNNELRTKNWKVMEALSAAEYRAKTNTEKSADELIQKAQSEEQETTKALLQRIFPEIKVSEKSHEKWVNAFEERVYAALIELRKKQEVPQGNPDLESQNQNLQGMVSHYKQIIDDTESMLNKLQSHIESEETRWQAQLRQKENEVANLRVELNDLRNKSTVSEKLAIKQVYQTVDSVYYDSDGVEFAFNCIEKSLPAITSELQQKISELEARLAEEESLREEAKAELLALRAAHKPSPTKGGHSHDLAALEQLQEEKARLSEELQSESSKRATLDAEVIKLRSLVETSESSLVQEKNLVSQLQQEVTQLKSEVCGGSSSSDQSTLNGPPTSDSPKSEPTLAAQSLLAALEKTFKNTELANCSITEPINSLQSQAENDNRSLTSKISPKTCHTTDHNTQASWNPLNGQQHKKHKKKRKGGSGKK</sequence>
<feature type="compositionally biased region" description="Basic and acidic residues" evidence="2">
    <location>
        <begin position="222"/>
        <end position="244"/>
    </location>
</feature>
<keyword evidence="3" id="KW-0812">Transmembrane</keyword>
<feature type="compositionally biased region" description="Polar residues" evidence="2">
    <location>
        <begin position="166"/>
        <end position="175"/>
    </location>
</feature>
<feature type="coiled-coil region" evidence="1">
    <location>
        <begin position="339"/>
        <end position="578"/>
    </location>
</feature>
<gene>
    <name evidence="5 6 7" type="primary">LOC107269056</name>
</gene>
<feature type="compositionally biased region" description="Basic and acidic residues" evidence="2">
    <location>
        <begin position="70"/>
        <end position="88"/>
    </location>
</feature>
<dbReference type="Gene3D" id="1.20.120.330">
    <property type="entry name" value="Nucleotidyltransferases domain 2"/>
    <property type="match status" value="1"/>
</dbReference>
<feature type="compositionally biased region" description="Basic and acidic residues" evidence="2">
    <location>
        <begin position="44"/>
        <end position="56"/>
    </location>
</feature>
<dbReference type="RefSeq" id="XP_024942111.1">
    <property type="nucleotide sequence ID" value="XM_025086343.1"/>
</dbReference>
<feature type="compositionally biased region" description="Basic and acidic residues" evidence="2">
    <location>
        <begin position="180"/>
        <end position="209"/>
    </location>
</feature>
<protein>
    <submittedName>
        <fullName evidence="5 6">Kinectin isoform X1</fullName>
    </submittedName>
</protein>
<feature type="region of interest" description="Disordered" evidence="2">
    <location>
        <begin position="44"/>
        <end position="247"/>
    </location>
</feature>
<feature type="region of interest" description="Disordered" evidence="2">
    <location>
        <begin position="1185"/>
        <end position="1214"/>
    </location>
</feature>
<feature type="compositionally biased region" description="Polar residues" evidence="2">
    <location>
        <begin position="211"/>
        <end position="220"/>
    </location>
</feature>
<feature type="compositionally biased region" description="Low complexity" evidence="2">
    <location>
        <begin position="132"/>
        <end position="142"/>
    </location>
</feature>
<dbReference type="GeneID" id="107269056"/>
<proteinExistence type="predicted"/>
<feature type="compositionally biased region" description="Polar residues" evidence="2">
    <location>
        <begin position="1245"/>
        <end position="1280"/>
    </location>
</feature>
<keyword evidence="1" id="KW-0175">Coiled coil</keyword>
<dbReference type="RefSeq" id="XP_024942110.1">
    <property type="nucleotide sequence ID" value="XM_025086342.1"/>
</dbReference>
<feature type="coiled-coil region" evidence="1">
    <location>
        <begin position="742"/>
        <end position="793"/>
    </location>
</feature>
<feature type="compositionally biased region" description="Polar residues" evidence="2">
    <location>
        <begin position="1185"/>
        <end position="1208"/>
    </location>
</feature>
<feature type="transmembrane region" description="Helical" evidence="3">
    <location>
        <begin position="7"/>
        <end position="28"/>
    </location>
</feature>
<accession>A0AAJ7W2L6</accession>
<dbReference type="Proteomes" id="UP000694920">
    <property type="component" value="Unplaced"/>
</dbReference>
<feature type="compositionally biased region" description="Basic and acidic residues" evidence="2">
    <location>
        <begin position="143"/>
        <end position="165"/>
    </location>
</feature>
<keyword evidence="3" id="KW-1133">Transmembrane helix</keyword>
<dbReference type="PANTHER" id="PTHR18939">
    <property type="entry name" value="RIBOSOME BINDING PROTEIN-1"/>
    <property type="match status" value="1"/>
</dbReference>
<keyword evidence="4" id="KW-1185">Reference proteome</keyword>
<evidence type="ECO:0000256" key="2">
    <source>
        <dbReference type="SAM" id="MobiDB-lite"/>
    </source>
</evidence>
<dbReference type="KEGG" id="ccin:107269056"/>
<dbReference type="RefSeq" id="XP_015597967.1">
    <property type="nucleotide sequence ID" value="XM_015742481.2"/>
</dbReference>
<name>A0AAJ7W2L6_CEPCN</name>
<dbReference type="GO" id="GO:0005789">
    <property type="term" value="C:endoplasmic reticulum membrane"/>
    <property type="evidence" value="ECO:0007669"/>
    <property type="project" value="TreeGrafter"/>
</dbReference>
<evidence type="ECO:0000256" key="1">
    <source>
        <dbReference type="SAM" id="Coils"/>
    </source>
</evidence>
<evidence type="ECO:0000313" key="4">
    <source>
        <dbReference type="Proteomes" id="UP000694920"/>
    </source>
</evidence>
<feature type="region of interest" description="Disordered" evidence="2">
    <location>
        <begin position="1245"/>
        <end position="1298"/>
    </location>
</feature>
<dbReference type="InterPro" id="IPR040248">
    <property type="entry name" value="RRBP1"/>
</dbReference>
<evidence type="ECO:0000313" key="7">
    <source>
        <dbReference type="RefSeq" id="XP_024942111.1"/>
    </source>
</evidence>
<feature type="coiled-coil region" evidence="1">
    <location>
        <begin position="624"/>
        <end position="707"/>
    </location>
</feature>
<organism evidence="4 7">
    <name type="scientific">Cephus cinctus</name>
    <name type="common">Wheat stem sawfly</name>
    <dbReference type="NCBI Taxonomy" id="211228"/>
    <lineage>
        <taxon>Eukaryota</taxon>
        <taxon>Metazoa</taxon>
        <taxon>Ecdysozoa</taxon>
        <taxon>Arthropoda</taxon>
        <taxon>Hexapoda</taxon>
        <taxon>Insecta</taxon>
        <taxon>Pterygota</taxon>
        <taxon>Neoptera</taxon>
        <taxon>Endopterygota</taxon>
        <taxon>Hymenoptera</taxon>
        <taxon>Cephoidea</taxon>
        <taxon>Cephidae</taxon>
        <taxon>Cephus</taxon>
    </lineage>
</organism>